<comment type="caution">
    <text evidence="1">The sequence shown here is derived from an EMBL/GenBank/DDBJ whole genome shotgun (WGS) entry which is preliminary data.</text>
</comment>
<accession>A0A8X6SU88</accession>
<dbReference type="InterPro" id="IPR036397">
    <property type="entry name" value="RNaseH_sf"/>
</dbReference>
<dbReference type="EMBL" id="BMAU01021346">
    <property type="protein sequence ID" value="GFY17860.1"/>
    <property type="molecule type" value="Genomic_DNA"/>
</dbReference>
<dbReference type="AlphaFoldDB" id="A0A8X6SU88"/>
<name>A0A8X6SU88_TRICX</name>
<protein>
    <recommendedName>
        <fullName evidence="3">RNase H type-1 domain-containing protein</fullName>
    </recommendedName>
</protein>
<reference evidence="1" key="1">
    <citation type="submission" date="2020-08" db="EMBL/GenBank/DDBJ databases">
        <title>Multicomponent nature underlies the extraordinary mechanical properties of spider dragline silk.</title>
        <authorList>
            <person name="Kono N."/>
            <person name="Nakamura H."/>
            <person name="Mori M."/>
            <person name="Yoshida Y."/>
            <person name="Ohtoshi R."/>
            <person name="Malay A.D."/>
            <person name="Moran D.A.P."/>
            <person name="Tomita M."/>
            <person name="Numata K."/>
            <person name="Arakawa K."/>
        </authorList>
    </citation>
    <scope>NUCLEOTIDE SEQUENCE</scope>
</reference>
<dbReference type="InterPro" id="IPR012337">
    <property type="entry name" value="RNaseH-like_sf"/>
</dbReference>
<dbReference type="Proteomes" id="UP000887159">
    <property type="component" value="Unassembled WGS sequence"/>
</dbReference>
<keyword evidence="2" id="KW-1185">Reference proteome</keyword>
<dbReference type="Gene3D" id="3.30.420.10">
    <property type="entry name" value="Ribonuclease H-like superfamily/Ribonuclease H"/>
    <property type="match status" value="1"/>
</dbReference>
<proteinExistence type="predicted"/>
<evidence type="ECO:0000313" key="1">
    <source>
        <dbReference type="EMBL" id="GFY17860.1"/>
    </source>
</evidence>
<dbReference type="GO" id="GO:0003676">
    <property type="term" value="F:nucleic acid binding"/>
    <property type="evidence" value="ECO:0007669"/>
    <property type="project" value="InterPro"/>
</dbReference>
<sequence>MDSTGLDILSKLVMLGQRKQVCIQWIPSHVGVPGNEAADVSWLLRVLAYLYSSAGVPGLIRRPWRALEAVTCVV</sequence>
<organism evidence="1 2">
    <name type="scientific">Trichonephila clavipes</name>
    <name type="common">Golden silk orbweaver</name>
    <name type="synonym">Nephila clavipes</name>
    <dbReference type="NCBI Taxonomy" id="2585209"/>
    <lineage>
        <taxon>Eukaryota</taxon>
        <taxon>Metazoa</taxon>
        <taxon>Ecdysozoa</taxon>
        <taxon>Arthropoda</taxon>
        <taxon>Chelicerata</taxon>
        <taxon>Arachnida</taxon>
        <taxon>Araneae</taxon>
        <taxon>Araneomorphae</taxon>
        <taxon>Entelegynae</taxon>
        <taxon>Araneoidea</taxon>
        <taxon>Nephilidae</taxon>
        <taxon>Trichonephila</taxon>
    </lineage>
</organism>
<dbReference type="SUPFAM" id="SSF53098">
    <property type="entry name" value="Ribonuclease H-like"/>
    <property type="match status" value="1"/>
</dbReference>
<evidence type="ECO:0000313" key="2">
    <source>
        <dbReference type="Proteomes" id="UP000887159"/>
    </source>
</evidence>
<gene>
    <name evidence="1" type="ORF">TNCV_1075951</name>
</gene>
<evidence type="ECO:0008006" key="3">
    <source>
        <dbReference type="Google" id="ProtNLM"/>
    </source>
</evidence>